<feature type="domain" description="Amidohydrolase-related" evidence="1">
    <location>
        <begin position="47"/>
        <end position="369"/>
    </location>
</feature>
<dbReference type="Gene3D" id="2.30.40.10">
    <property type="entry name" value="Urease, subunit C, domain 1"/>
    <property type="match status" value="1"/>
</dbReference>
<name>A0ABP4N850_9ACTN</name>
<dbReference type="SUPFAM" id="SSF51338">
    <property type="entry name" value="Composite domain of metallo-dependent hydrolases"/>
    <property type="match status" value="1"/>
</dbReference>
<keyword evidence="3" id="KW-1185">Reference proteome</keyword>
<dbReference type="InterPro" id="IPR032466">
    <property type="entry name" value="Metal_Hydrolase"/>
</dbReference>
<evidence type="ECO:0000313" key="2">
    <source>
        <dbReference type="EMBL" id="GAA1555633.1"/>
    </source>
</evidence>
<dbReference type="SUPFAM" id="SSF51556">
    <property type="entry name" value="Metallo-dependent hydrolases"/>
    <property type="match status" value="1"/>
</dbReference>
<dbReference type="InterPro" id="IPR051781">
    <property type="entry name" value="Metallo-dep_Hydrolase"/>
</dbReference>
<evidence type="ECO:0000259" key="1">
    <source>
        <dbReference type="Pfam" id="PF01979"/>
    </source>
</evidence>
<dbReference type="RefSeq" id="WP_344510516.1">
    <property type="nucleotide sequence ID" value="NZ_BAAAQD010000025.1"/>
</dbReference>
<dbReference type="Pfam" id="PF01979">
    <property type="entry name" value="Amidohydro_1"/>
    <property type="match status" value="1"/>
</dbReference>
<comment type="caution">
    <text evidence="2">The sequence shown here is derived from an EMBL/GenBank/DDBJ whole genome shotgun (WGS) entry which is preliminary data.</text>
</comment>
<dbReference type="EMBL" id="BAAAQD010000025">
    <property type="protein sequence ID" value="GAA1555633.1"/>
    <property type="molecule type" value="Genomic_DNA"/>
</dbReference>
<sequence length="370" mass="38307">MSTALLNARVFDGSRLGDPATVVIANGLIAPPGTAAAETIDARGAALLPGLIDTHVHVTEVAHLEAAARWGVTTALDMGCWDAGIPGRLKGLPGLPDVRIAGNLANAPGSHFVKHMGFGPSSTVTGPQDATRFVADRVAEGADYIKIAVEDPKIPGTKALSPETVAAVVEAAHATGLLTIAHVVSADTLTVAVRAGADIVTHTALTSELDAAFEALLARRRVVIVPTLTMMDGVVRNIGGKLIMRVLGTLMPGMRMRYEHATATVSTFRKAGMTVLVGTDSNDNVKTPCQVPYGESIHEELRRLVDAGLTPAEALRGATSAAADTFGLADRGVIAPGRRADLLLVGGDPSADIAATRDIRGVWIGGTRVR</sequence>
<dbReference type="InterPro" id="IPR006680">
    <property type="entry name" value="Amidohydro-rel"/>
</dbReference>
<dbReference type="Proteomes" id="UP001501470">
    <property type="component" value="Unassembled WGS sequence"/>
</dbReference>
<dbReference type="Gene3D" id="3.40.50.10910">
    <property type="entry name" value="Amidohydrolase"/>
    <property type="match status" value="1"/>
</dbReference>
<reference evidence="3" key="1">
    <citation type="journal article" date="2019" name="Int. J. Syst. Evol. Microbiol.">
        <title>The Global Catalogue of Microorganisms (GCM) 10K type strain sequencing project: providing services to taxonomists for standard genome sequencing and annotation.</title>
        <authorList>
            <consortium name="The Broad Institute Genomics Platform"/>
            <consortium name="The Broad Institute Genome Sequencing Center for Infectious Disease"/>
            <person name="Wu L."/>
            <person name="Ma J."/>
        </authorList>
    </citation>
    <scope>NUCLEOTIDE SEQUENCE [LARGE SCALE GENOMIC DNA]</scope>
    <source>
        <strain evidence="3">JCM 15933</strain>
    </source>
</reference>
<dbReference type="PANTHER" id="PTHR43135:SF3">
    <property type="entry name" value="ALPHA-D-RIBOSE 1-METHYLPHOSPHONATE 5-TRIPHOSPHATE DIPHOSPHATASE"/>
    <property type="match status" value="1"/>
</dbReference>
<dbReference type="PANTHER" id="PTHR43135">
    <property type="entry name" value="ALPHA-D-RIBOSE 1-METHYLPHOSPHONATE 5-TRIPHOSPHATE DIPHOSPHATASE"/>
    <property type="match status" value="1"/>
</dbReference>
<proteinExistence type="predicted"/>
<dbReference type="Gene3D" id="1.20.58.520">
    <property type="entry name" value="Amidohydrolase"/>
    <property type="match status" value="1"/>
</dbReference>
<protein>
    <submittedName>
        <fullName evidence="2">Amidohydrolase family protein</fullName>
    </submittedName>
</protein>
<dbReference type="Gene3D" id="3.30.110.90">
    <property type="entry name" value="Amidohydrolase"/>
    <property type="match status" value="1"/>
</dbReference>
<accession>A0ABP4N850</accession>
<organism evidence="2 3">
    <name type="scientific">Dactylosporangium maewongense</name>
    <dbReference type="NCBI Taxonomy" id="634393"/>
    <lineage>
        <taxon>Bacteria</taxon>
        <taxon>Bacillati</taxon>
        <taxon>Actinomycetota</taxon>
        <taxon>Actinomycetes</taxon>
        <taxon>Micromonosporales</taxon>
        <taxon>Micromonosporaceae</taxon>
        <taxon>Dactylosporangium</taxon>
    </lineage>
</organism>
<dbReference type="InterPro" id="IPR011059">
    <property type="entry name" value="Metal-dep_hydrolase_composite"/>
</dbReference>
<gene>
    <name evidence="2" type="ORF">GCM10009827_090530</name>
</gene>
<evidence type="ECO:0000313" key="3">
    <source>
        <dbReference type="Proteomes" id="UP001501470"/>
    </source>
</evidence>